<comment type="similarity">
    <text evidence="2">Belongs to the 3-hydroxyacyl-CoA dehydrogenase family.</text>
</comment>
<keyword evidence="9" id="KW-1185">Reference proteome</keyword>
<dbReference type="GO" id="GO:0019605">
    <property type="term" value="P:butyrate metabolic process"/>
    <property type="evidence" value="ECO:0007669"/>
    <property type="project" value="UniProtKB-UniPathway"/>
</dbReference>
<evidence type="ECO:0000256" key="3">
    <source>
        <dbReference type="ARBA" id="ARBA00023002"/>
    </source>
</evidence>
<dbReference type="GO" id="GO:0070403">
    <property type="term" value="F:NAD+ binding"/>
    <property type="evidence" value="ECO:0007669"/>
    <property type="project" value="InterPro"/>
</dbReference>
<comment type="caution">
    <text evidence="8">The sequence shown here is derived from an EMBL/GenBank/DDBJ whole genome shotgun (WGS) entry which is preliminary data.</text>
</comment>
<feature type="domain" description="3-hydroxyacyl-CoA dehydrogenase NAD binding" evidence="7">
    <location>
        <begin position="6"/>
        <end position="184"/>
    </location>
</feature>
<dbReference type="GO" id="GO:0008691">
    <property type="term" value="F:3-hydroxybutyryl-CoA dehydrogenase activity"/>
    <property type="evidence" value="ECO:0007669"/>
    <property type="project" value="UniProtKB-EC"/>
</dbReference>
<evidence type="ECO:0000259" key="6">
    <source>
        <dbReference type="Pfam" id="PF00725"/>
    </source>
</evidence>
<dbReference type="NCBIfam" id="NF004474">
    <property type="entry name" value="PRK05808.1"/>
    <property type="match status" value="1"/>
</dbReference>
<dbReference type="EMBL" id="JAECVW010000003">
    <property type="protein sequence ID" value="MBH8594942.1"/>
    <property type="molecule type" value="Genomic_DNA"/>
</dbReference>
<dbReference type="PANTHER" id="PTHR48075">
    <property type="entry name" value="3-HYDROXYACYL-COA DEHYDROGENASE FAMILY PROTEIN"/>
    <property type="match status" value="1"/>
</dbReference>
<dbReference type="UniPathway" id="UPA00863"/>
<feature type="binding site" evidence="5">
    <location>
        <begin position="10"/>
        <end position="15"/>
    </location>
    <ligand>
        <name>NAD(+)</name>
        <dbReference type="ChEBI" id="CHEBI:57540"/>
    </ligand>
</feature>
<feature type="binding site" evidence="5">
    <location>
        <position position="93"/>
    </location>
    <ligand>
        <name>NAD(+)</name>
        <dbReference type="ChEBI" id="CHEBI:57540"/>
    </ligand>
</feature>
<evidence type="ECO:0000313" key="8">
    <source>
        <dbReference type="EMBL" id="MBH8594942.1"/>
    </source>
</evidence>
<dbReference type="InterPro" id="IPR008927">
    <property type="entry name" value="6-PGluconate_DH-like_C_sf"/>
</dbReference>
<feature type="binding site" evidence="5">
    <location>
        <position position="144"/>
    </location>
    <ligand>
        <name>NAD(+)</name>
        <dbReference type="ChEBI" id="CHEBI:57540"/>
    </ligand>
</feature>
<dbReference type="SUPFAM" id="SSF48179">
    <property type="entry name" value="6-phosphogluconate dehydrogenase C-terminal domain-like"/>
    <property type="match status" value="1"/>
</dbReference>
<evidence type="ECO:0000256" key="4">
    <source>
        <dbReference type="PIRSR" id="PIRSR000105-1"/>
    </source>
</evidence>
<name>A0A8I1DEH2_THEIN</name>
<feature type="binding site" evidence="5">
    <location>
        <position position="120"/>
    </location>
    <ligand>
        <name>NAD(+)</name>
        <dbReference type="ChEBI" id="CHEBI:57540"/>
    </ligand>
</feature>
<dbReference type="NCBIfam" id="NF005875">
    <property type="entry name" value="PRK07819.1"/>
    <property type="match status" value="1"/>
</dbReference>
<dbReference type="Pfam" id="PF02737">
    <property type="entry name" value="3HCDH_N"/>
    <property type="match status" value="1"/>
</dbReference>
<evidence type="ECO:0000256" key="2">
    <source>
        <dbReference type="ARBA" id="ARBA00009463"/>
    </source>
</evidence>
<comment type="pathway">
    <text evidence="1">Lipid metabolism; butanoate metabolism.</text>
</comment>
<dbReference type="Proteomes" id="UP000633619">
    <property type="component" value="Unassembled WGS sequence"/>
</dbReference>
<dbReference type="InterPro" id="IPR013328">
    <property type="entry name" value="6PGD_dom2"/>
</dbReference>
<dbReference type="InterPro" id="IPR022694">
    <property type="entry name" value="3-OHacyl-CoA_DH"/>
</dbReference>
<keyword evidence="5" id="KW-0520">NAD</keyword>
<dbReference type="Pfam" id="PF00725">
    <property type="entry name" value="3HCDH"/>
    <property type="match status" value="1"/>
</dbReference>
<dbReference type="FunFam" id="3.40.50.720:FF:000009">
    <property type="entry name" value="Fatty oxidation complex, alpha subunit"/>
    <property type="match status" value="1"/>
</dbReference>
<dbReference type="RefSeq" id="WP_181731275.1">
    <property type="nucleotide sequence ID" value="NZ_JACEIR010000002.1"/>
</dbReference>
<feature type="binding site" evidence="5">
    <location>
        <position position="275"/>
    </location>
    <ligand>
        <name>NAD(+)</name>
        <dbReference type="ChEBI" id="CHEBI:57540"/>
    </ligand>
</feature>
<protein>
    <submittedName>
        <fullName evidence="8">3-hydroxybutyryl-CoA dehydrogenase</fullName>
        <ecNumber evidence="8">1.1.1.157</ecNumber>
    </submittedName>
</protein>
<feature type="binding site" evidence="5">
    <location>
        <position position="98"/>
    </location>
    <ligand>
        <name>NAD(+)</name>
        <dbReference type="ChEBI" id="CHEBI:57540"/>
    </ligand>
</feature>
<proteinExistence type="inferred from homology"/>
<dbReference type="Gene3D" id="3.40.50.720">
    <property type="entry name" value="NAD(P)-binding Rossmann-like Domain"/>
    <property type="match status" value="1"/>
</dbReference>
<dbReference type="EC" id="1.1.1.157" evidence="8"/>
<feature type="binding site" evidence="5">
    <location>
        <position position="33"/>
    </location>
    <ligand>
        <name>NAD(+)</name>
        <dbReference type="ChEBI" id="CHEBI:57540"/>
    </ligand>
</feature>
<dbReference type="Gene3D" id="1.10.1040.10">
    <property type="entry name" value="N-(1-d-carboxylethyl)-l-norvaline Dehydrogenase, domain 2"/>
    <property type="match status" value="1"/>
</dbReference>
<dbReference type="PANTHER" id="PTHR48075:SF5">
    <property type="entry name" value="3-HYDROXYBUTYRYL-COA DEHYDROGENASE"/>
    <property type="match status" value="1"/>
</dbReference>
<dbReference type="PROSITE" id="PS00067">
    <property type="entry name" value="3HCDH"/>
    <property type="match status" value="1"/>
</dbReference>
<dbReference type="InterPro" id="IPR006180">
    <property type="entry name" value="3-OHacyl-CoA_DH_CS"/>
</dbReference>
<sequence length="287" mass="31471">MEIKRIAVIGAGQMGSGIAQVAAQSGFSVSLHDVAEEQVKKGLARIEGLLEKGVAKGKWTKEEKEAVLSRIQTTADLQEAVKDADLVIEAVVENMEVKTDLFRQLDQYSPKHAILASNTSSLPITEIAAATSRPESVIGMHFMNPVPVMKLVEVIRGLATADEVNETVRNLAETMGKVPVEVNDFPGFVSNRILMPMINEAIYAVYEGVASPEDVDTVMKLGMNHPMGPLTLADFIGLDTCLYIMETLYEGFGDSKYRPCPLLRKYVKAGWLGKKSGRGFYQYDNEK</sequence>
<gene>
    <name evidence="8" type="ORF">I8U20_06315</name>
</gene>
<dbReference type="AlphaFoldDB" id="A0A8I1DEH2"/>
<accession>A0A8I1DEH2</accession>
<evidence type="ECO:0000256" key="1">
    <source>
        <dbReference type="ARBA" id="ARBA00005086"/>
    </source>
</evidence>
<evidence type="ECO:0000259" key="7">
    <source>
        <dbReference type="Pfam" id="PF02737"/>
    </source>
</evidence>
<organism evidence="8 9">
    <name type="scientific">Thermoactinomyces intermedius</name>
    <dbReference type="NCBI Taxonomy" id="2024"/>
    <lineage>
        <taxon>Bacteria</taxon>
        <taxon>Bacillati</taxon>
        <taxon>Bacillota</taxon>
        <taxon>Bacilli</taxon>
        <taxon>Bacillales</taxon>
        <taxon>Thermoactinomycetaceae</taxon>
        <taxon>Thermoactinomyces</taxon>
    </lineage>
</organism>
<dbReference type="InterPro" id="IPR036291">
    <property type="entry name" value="NAD(P)-bd_dom_sf"/>
</dbReference>
<dbReference type="SUPFAM" id="SSF51735">
    <property type="entry name" value="NAD(P)-binding Rossmann-fold domains"/>
    <property type="match status" value="1"/>
</dbReference>
<dbReference type="InterPro" id="IPR006108">
    <property type="entry name" value="3HC_DH_C"/>
</dbReference>
<dbReference type="PIRSF" id="PIRSF000105">
    <property type="entry name" value="HCDH"/>
    <property type="match status" value="1"/>
</dbReference>
<dbReference type="InterPro" id="IPR006176">
    <property type="entry name" value="3-OHacyl-CoA_DH_NAD-bd"/>
</dbReference>
<reference evidence="8 9" key="1">
    <citation type="submission" date="2020-12" db="EMBL/GenBank/DDBJ databases">
        <title>WGS of Thermoactinomyces spp.</title>
        <authorList>
            <person name="Cheng K."/>
        </authorList>
    </citation>
    <scope>NUCLEOTIDE SEQUENCE [LARGE SCALE GENOMIC DNA]</scope>
    <source>
        <strain evidence="9">CICC 10671\DSM 43846</strain>
    </source>
</reference>
<keyword evidence="3 8" id="KW-0560">Oxidoreductase</keyword>
<evidence type="ECO:0000256" key="5">
    <source>
        <dbReference type="PIRSR" id="PIRSR000105-2"/>
    </source>
</evidence>
<feature type="site" description="Important for catalytic activity" evidence="4">
    <location>
        <position position="141"/>
    </location>
</feature>
<feature type="domain" description="3-hydroxyacyl-CoA dehydrogenase C-terminal" evidence="6">
    <location>
        <begin position="187"/>
        <end position="283"/>
    </location>
</feature>
<evidence type="ECO:0000313" key="9">
    <source>
        <dbReference type="Proteomes" id="UP000633619"/>
    </source>
</evidence>